<feature type="domain" description="Methyltransferase type 11" evidence="2">
    <location>
        <begin position="66"/>
        <end position="160"/>
    </location>
</feature>
<dbReference type="AlphaFoldDB" id="A0A0K1JND5"/>
<dbReference type="EMBL" id="CP011112">
    <property type="protein sequence ID" value="AKU18113.1"/>
    <property type="molecule type" value="Genomic_DNA"/>
</dbReference>
<sequence length="263" mass="28544">MTDAAWLAPVGGAVWSPRSAVTEQVWREAMGPEYPDGLDVYSWTSRTELEQIRGVLLHEGVGRVADLGCGSGGPGLWLSASVGADLVAVDADTTALHLAKGRAETAHRRTACLAGSFEAIPLQSNSVDAVVSIDALLFAQDKALAAAEIARVLRPGGCLVLTSWDYARQPAGRPPQVEDHRPVLESAGLTVERYDETPDWRARQETTARLLLERVDDLALEGRRDAQRLREDITTMARSFDDQSGRFLAVARRASTEADPRRC</sequence>
<dbReference type="CDD" id="cd02440">
    <property type="entry name" value="AdoMet_MTases"/>
    <property type="match status" value="1"/>
</dbReference>
<dbReference type="InterPro" id="IPR050447">
    <property type="entry name" value="Erg6_SMT_methyltransf"/>
</dbReference>
<dbReference type="PANTHER" id="PTHR44068:SF11">
    <property type="entry name" value="GERANYL DIPHOSPHATE 2-C-METHYLTRANSFERASE"/>
    <property type="match status" value="1"/>
</dbReference>
<dbReference type="KEGG" id="lmoi:VV02_23350"/>
<protein>
    <recommendedName>
        <fullName evidence="2">Methyltransferase type 11 domain-containing protein</fullName>
    </recommendedName>
</protein>
<keyword evidence="4" id="KW-1185">Reference proteome</keyword>
<dbReference type="Gene3D" id="3.40.50.150">
    <property type="entry name" value="Vaccinia Virus protein VP39"/>
    <property type="match status" value="1"/>
</dbReference>
<accession>A0A0K1JND5</accession>
<organism evidence="3 4">
    <name type="scientific">Luteipulveratus mongoliensis</name>
    <dbReference type="NCBI Taxonomy" id="571913"/>
    <lineage>
        <taxon>Bacteria</taxon>
        <taxon>Bacillati</taxon>
        <taxon>Actinomycetota</taxon>
        <taxon>Actinomycetes</taxon>
        <taxon>Micrococcales</taxon>
        <taxon>Dermacoccaceae</taxon>
        <taxon>Luteipulveratus</taxon>
    </lineage>
</organism>
<dbReference type="STRING" id="571913.VV02_23350"/>
<evidence type="ECO:0000259" key="2">
    <source>
        <dbReference type="Pfam" id="PF08241"/>
    </source>
</evidence>
<dbReference type="Proteomes" id="UP000066480">
    <property type="component" value="Chromosome"/>
</dbReference>
<keyword evidence="1" id="KW-0808">Transferase</keyword>
<evidence type="ECO:0000313" key="4">
    <source>
        <dbReference type="Proteomes" id="UP000066480"/>
    </source>
</evidence>
<evidence type="ECO:0000313" key="3">
    <source>
        <dbReference type="EMBL" id="AKU18113.1"/>
    </source>
</evidence>
<reference evidence="3 4" key="1">
    <citation type="submission" date="2015-03" db="EMBL/GenBank/DDBJ databases">
        <title>Luteipulveratus halotolerans sp. nov., a novel actinobacterium (Dermacoccaceae) from Sarawak, Malaysia.</title>
        <authorList>
            <person name="Juboi H."/>
            <person name="Basik A."/>
            <person name="Shamsul S.S."/>
            <person name="Arnold P."/>
            <person name="Schmitt E.K."/>
            <person name="Sanglier J.-J."/>
            <person name="Yeo T."/>
        </authorList>
    </citation>
    <scope>NUCLEOTIDE SEQUENCE [LARGE SCALE GENOMIC DNA]</scope>
    <source>
        <strain evidence="3 4">MN07-A0370</strain>
    </source>
</reference>
<dbReference type="GO" id="GO:0008757">
    <property type="term" value="F:S-adenosylmethionine-dependent methyltransferase activity"/>
    <property type="evidence" value="ECO:0007669"/>
    <property type="project" value="InterPro"/>
</dbReference>
<proteinExistence type="predicted"/>
<dbReference type="InterPro" id="IPR013216">
    <property type="entry name" value="Methyltransf_11"/>
</dbReference>
<dbReference type="PANTHER" id="PTHR44068">
    <property type="entry name" value="ZGC:194242"/>
    <property type="match status" value="1"/>
</dbReference>
<gene>
    <name evidence="3" type="ORF">VV02_23350</name>
</gene>
<dbReference type="OrthoDB" id="9805171at2"/>
<dbReference type="Pfam" id="PF08241">
    <property type="entry name" value="Methyltransf_11"/>
    <property type="match status" value="1"/>
</dbReference>
<evidence type="ECO:0000256" key="1">
    <source>
        <dbReference type="ARBA" id="ARBA00022679"/>
    </source>
</evidence>
<dbReference type="RefSeq" id="WP_052595524.1">
    <property type="nucleotide sequence ID" value="NZ_CP011112.1"/>
</dbReference>
<dbReference type="InterPro" id="IPR029063">
    <property type="entry name" value="SAM-dependent_MTases_sf"/>
</dbReference>
<name>A0A0K1JND5_9MICO</name>
<dbReference type="SUPFAM" id="SSF53335">
    <property type="entry name" value="S-adenosyl-L-methionine-dependent methyltransferases"/>
    <property type="match status" value="1"/>
</dbReference>